<keyword evidence="4" id="KW-0949">S-adenosyl-L-methionine</keyword>
<feature type="domain" description="Type II methyltransferase M.TaqI-like" evidence="7">
    <location>
        <begin position="542"/>
        <end position="785"/>
    </location>
</feature>
<dbReference type="PRINTS" id="PR00507">
    <property type="entry name" value="N12N6MTFRASE"/>
</dbReference>
<evidence type="ECO:0000313" key="8">
    <source>
        <dbReference type="EMBL" id="OAN45152.1"/>
    </source>
</evidence>
<dbReference type="GO" id="GO:0009007">
    <property type="term" value="F:site-specific DNA-methyltransferase (adenine-specific) activity"/>
    <property type="evidence" value="ECO:0007669"/>
    <property type="project" value="UniProtKB-EC"/>
</dbReference>
<sequence length="1452" mass="161549">MPTRTRTPFTAIRSEGALLPPDLLQRIADGDPTLGGLDPAAYHLVAGERLSEAINRSWSRLLGLWESFRHAAAALPPADPATGLTRERWLLPLFAELGYGRLQPAKAVEVNGKTYPISHLWGQTPIHLVGCGVDLDRRQPGVAGAAKASPHSLLQEALNRSEAWQWGLVSNGLRLRVLRDTVHLTRQSYLEFDLEAIFAGQLYADFALLWLICHQSRVEAGPDGACWLERWSQVAQAQGARALDRLRAGVEQAIAALGRGFLAHPANSAVRERLRSGQLSAQDYYRQLLRLVYRLLFLLVAEDRDVLLDPHADPVARQRYTQYYALAGIRRLAERRAGTQHADLYRRVRLVMQWLGGDGAPALALPALGGWLFSPAAVPDLDAAELANRDLLAALRALAFVEDRHGRRMVDYQHLGAEELGSVYESLLELRPVLNVDAASFALETLSGHERKTTGSYYTPSSLITVLLESALEPALAAAARQPNPEHAILALKVVDPACGSGHFLLAVAHRMARRLAAVRTGDEEPAPEATRTALRDVIGRCLYGVDLNPMAVELCKVSLWLEALEPGKPLTFLDHHIQCGNSLIGATPALLAAGIPDGAFDPVSGDDKTVCREYRKRNQRERSGQLSMFDAAQAPWERLGNLATAMLAVDALPDATIADARRKQALYEEMVRSSGYEHGRLLADLWCAALVWPKVTTDALPYPITEEVFRRAERNPYDLPHWLRAEVERLASQYRFFHWHLAFPDVFRPCAPTDPAGRPPGWTGGFDVVLGNPPWEMINLIEKEHFADVPEIRDAPTKAARKRLMEIWHAGHEYQRARMMQYYETLYRSEAERRFIQSSGRYSLTAVGRLNTYALFAELSRDLLAPHGRAGIIVPTGIATDDSTKAFFADLVQRGQLVSLYDFENREKLFPAVDSRQKFCLLTIGHTAQPARVAFFLTQPAQLADAQRVFTLSADDLALLNPNTRTAPVFRTRADADLTKAIYQRAPVMVNERTDENPWGVRFMTMFSAATDSHLFHAAPGAGLLPLYEAKLLHQFTHRWATYHGGAKPETRDLTAAELADPALTVTPRYWVPAAEVEQRLAGRWARQWLLGWRDITRATDERTFIATVFPRYGVSDTFLLMFPEADTLYTACLLATLNSLTFDFVARQKIAGVHAKFFTVKQLPVLPPAAFTPDDLAYIVPRVVELVYTAWDMRPFAVDVWEEAGSGEWGGGNREWGTMVQRAIWQRWRECNGSGDADPVVPGSTDLASRNESGRAMLLSDADLSRAGTVWHDQPDPARGGVDSGQHRGGLWPRESGRIPPVSQDRAGIIEGTGDPSLASGALPHHRQPTDRADLDPVRGVGQDAAHADPASSAHLTLSPHSLSPHSPPPPFRWNEERRALIRAELDARIARRYGLSRDELRYILDPADVYGPAFPGETFRVLKDNELRRYGEYRTRRLVLEAWDREPHA</sequence>
<comment type="catalytic activity">
    <reaction evidence="5">
        <text>a 2'-deoxyadenosine in DNA + S-adenosyl-L-methionine = an N(6)-methyl-2'-deoxyadenosine in DNA + S-adenosyl-L-homocysteine + H(+)</text>
        <dbReference type="Rhea" id="RHEA:15197"/>
        <dbReference type="Rhea" id="RHEA-COMP:12418"/>
        <dbReference type="Rhea" id="RHEA-COMP:12419"/>
        <dbReference type="ChEBI" id="CHEBI:15378"/>
        <dbReference type="ChEBI" id="CHEBI:57856"/>
        <dbReference type="ChEBI" id="CHEBI:59789"/>
        <dbReference type="ChEBI" id="CHEBI:90615"/>
        <dbReference type="ChEBI" id="CHEBI:90616"/>
        <dbReference type="EC" id="2.1.1.72"/>
    </reaction>
</comment>
<keyword evidence="2" id="KW-0489">Methyltransferase</keyword>
<proteinExistence type="predicted"/>
<keyword evidence="9" id="KW-1185">Reference proteome</keyword>
<comment type="caution">
    <text evidence="8">The sequence shown here is derived from an EMBL/GenBank/DDBJ whole genome shotgun (WGS) entry which is preliminary data.</text>
</comment>
<evidence type="ECO:0000313" key="9">
    <source>
        <dbReference type="Proteomes" id="UP000078287"/>
    </source>
</evidence>
<reference evidence="8 9" key="1">
    <citation type="submission" date="2016-04" db="EMBL/GenBank/DDBJ databases">
        <title>Chloroflexus islandicus sp. nov., a thermophilic filamentous anoxygenic phototrophic bacterium from geyser Strokkur (Iceland).</title>
        <authorList>
            <person name="Gaisin V.A."/>
            <person name="Kalashnikov A.M."/>
            <person name="Sukhacheva M.V."/>
            <person name="Grouzdev D.S."/>
            <person name="Ivanov T.M."/>
            <person name="Kuznetsov B."/>
            <person name="Gorlenko V.M."/>
        </authorList>
    </citation>
    <scope>NUCLEOTIDE SEQUENCE [LARGE SCALE GENOMIC DNA]</scope>
    <source>
        <strain evidence="9">isl-2</strain>
    </source>
</reference>
<dbReference type="SUPFAM" id="SSF53335">
    <property type="entry name" value="S-adenosyl-L-methionine-dependent methyltransferases"/>
    <property type="match status" value="1"/>
</dbReference>
<evidence type="ECO:0000256" key="1">
    <source>
        <dbReference type="ARBA" id="ARBA00011900"/>
    </source>
</evidence>
<dbReference type="Proteomes" id="UP000078287">
    <property type="component" value="Unassembled WGS sequence"/>
</dbReference>
<dbReference type="InterPro" id="IPR029063">
    <property type="entry name" value="SAM-dependent_MTases_sf"/>
</dbReference>
<dbReference type="PANTHER" id="PTHR33841">
    <property type="entry name" value="DNA METHYLTRANSFERASE YEEA-RELATED"/>
    <property type="match status" value="1"/>
</dbReference>
<evidence type="ECO:0000256" key="3">
    <source>
        <dbReference type="ARBA" id="ARBA00022679"/>
    </source>
</evidence>
<dbReference type="EC" id="2.1.1.72" evidence="1"/>
<dbReference type="InterPro" id="IPR050953">
    <property type="entry name" value="N4_N6_ade-DNA_methylase"/>
</dbReference>
<dbReference type="PANTHER" id="PTHR33841:SF1">
    <property type="entry name" value="DNA METHYLTRANSFERASE A"/>
    <property type="match status" value="1"/>
</dbReference>
<organism evidence="8 9">
    <name type="scientific">Chloroflexus islandicus</name>
    <dbReference type="NCBI Taxonomy" id="1707952"/>
    <lineage>
        <taxon>Bacteria</taxon>
        <taxon>Bacillati</taxon>
        <taxon>Chloroflexota</taxon>
        <taxon>Chloroflexia</taxon>
        <taxon>Chloroflexales</taxon>
        <taxon>Chloroflexineae</taxon>
        <taxon>Chloroflexaceae</taxon>
        <taxon>Chloroflexus</taxon>
    </lineage>
</organism>
<dbReference type="GO" id="GO:0032259">
    <property type="term" value="P:methylation"/>
    <property type="evidence" value="ECO:0007669"/>
    <property type="project" value="UniProtKB-KW"/>
</dbReference>
<dbReference type="STRING" id="1707952.A6A03_15665"/>
<gene>
    <name evidence="8" type="ORF">A6A03_15665</name>
</gene>
<dbReference type="Pfam" id="PF07669">
    <property type="entry name" value="Eco57I"/>
    <property type="match status" value="1"/>
</dbReference>
<dbReference type="GO" id="GO:0006304">
    <property type="term" value="P:DNA modification"/>
    <property type="evidence" value="ECO:0007669"/>
    <property type="project" value="InterPro"/>
</dbReference>
<evidence type="ECO:0000256" key="4">
    <source>
        <dbReference type="ARBA" id="ARBA00022691"/>
    </source>
</evidence>
<dbReference type="InterPro" id="IPR011639">
    <property type="entry name" value="MethylTrfase_TaqI-like_dom"/>
</dbReference>
<evidence type="ECO:0000256" key="5">
    <source>
        <dbReference type="ARBA" id="ARBA00047942"/>
    </source>
</evidence>
<feature type="compositionally biased region" description="Basic and acidic residues" evidence="6">
    <location>
        <begin position="1330"/>
        <end position="1339"/>
    </location>
</feature>
<protein>
    <recommendedName>
        <fullName evidence="1">site-specific DNA-methyltransferase (adenine-specific)</fullName>
        <ecNumber evidence="1">2.1.1.72</ecNumber>
    </recommendedName>
</protein>
<dbReference type="EMBL" id="LWQS01000059">
    <property type="protein sequence ID" value="OAN45152.1"/>
    <property type="molecule type" value="Genomic_DNA"/>
</dbReference>
<evidence type="ECO:0000259" key="7">
    <source>
        <dbReference type="Pfam" id="PF07669"/>
    </source>
</evidence>
<keyword evidence="3" id="KW-0808">Transferase</keyword>
<feature type="compositionally biased region" description="Low complexity" evidence="6">
    <location>
        <begin position="1346"/>
        <end position="1367"/>
    </location>
</feature>
<dbReference type="REBASE" id="159311">
    <property type="entry name" value="Cspisl2ORF15665P"/>
</dbReference>
<evidence type="ECO:0000256" key="2">
    <source>
        <dbReference type="ARBA" id="ARBA00022603"/>
    </source>
</evidence>
<feature type="region of interest" description="Disordered" evidence="6">
    <location>
        <begin position="1270"/>
        <end position="1374"/>
    </location>
</feature>
<dbReference type="Gene3D" id="3.40.50.150">
    <property type="entry name" value="Vaccinia Virus protein VP39"/>
    <property type="match status" value="2"/>
</dbReference>
<name>A0A178M8S7_9CHLR</name>
<accession>A0A178M8S7</accession>
<evidence type="ECO:0000256" key="6">
    <source>
        <dbReference type="SAM" id="MobiDB-lite"/>
    </source>
</evidence>